<name>A0A644VHL5_9ZZZZ</name>
<gene>
    <name evidence="1" type="ORF">SDC9_36806</name>
</gene>
<protein>
    <submittedName>
        <fullName evidence="1">Uncharacterized protein</fullName>
    </submittedName>
</protein>
<evidence type="ECO:0000313" key="1">
    <source>
        <dbReference type="EMBL" id="MPL90750.1"/>
    </source>
</evidence>
<organism evidence="1">
    <name type="scientific">bioreactor metagenome</name>
    <dbReference type="NCBI Taxonomy" id="1076179"/>
    <lineage>
        <taxon>unclassified sequences</taxon>
        <taxon>metagenomes</taxon>
        <taxon>ecological metagenomes</taxon>
    </lineage>
</organism>
<reference evidence="1" key="1">
    <citation type="submission" date="2019-08" db="EMBL/GenBank/DDBJ databases">
        <authorList>
            <person name="Kucharzyk K."/>
            <person name="Murdoch R.W."/>
            <person name="Higgins S."/>
            <person name="Loffler F."/>
        </authorList>
    </citation>
    <scope>NUCLEOTIDE SEQUENCE</scope>
</reference>
<comment type="caution">
    <text evidence="1">The sequence shown here is derived from an EMBL/GenBank/DDBJ whole genome shotgun (WGS) entry which is preliminary data.</text>
</comment>
<proteinExistence type="predicted"/>
<sequence>MKKLFLILVVSLSILQLKSQIHFGDDAATVEAILKFGRKYPHLSYANGKIEYIYHCEKGRYAHDFKKYINYCDYYIMDANERYVCYLRQFENISIEELESLYNEFYVERKFGNYYFNKDFDIYYELYLADNNLATTRSKKVVLSNFNSKIRSWIEKKQEEVFIEKQKQLELEQENERKIKAKEDSIKSAIFDLKINSYPTYRRFTENLSLKIKNELSNNDLFAFQIISKSKLKKNRFTSEYNLQYGYIKDEKSEDFEYFESIVFIRGNDEEIQSLKNVNLPPIYINKIEAHTEAKFENIKIDFVRGITKVKIRNGEIVYRKGIPDEDIKEVLSKQLKEKENGLYFVRYEVSDILGVRDVNIISEEIENRTIKFLVGLGIVALLLAI</sequence>
<dbReference type="AlphaFoldDB" id="A0A644VHL5"/>
<dbReference type="EMBL" id="VSSQ01000312">
    <property type="protein sequence ID" value="MPL90750.1"/>
    <property type="molecule type" value="Genomic_DNA"/>
</dbReference>
<accession>A0A644VHL5</accession>